<reference evidence="4" key="1">
    <citation type="submission" date="2022-01" db="EMBL/GenBank/DDBJ databases">
        <title>Antribacter sp. nov., isolated from Guizhou of China.</title>
        <authorList>
            <person name="Chengliang C."/>
            <person name="Ya Z."/>
        </authorList>
    </citation>
    <scope>NUCLEOTIDE SEQUENCE</scope>
    <source>
        <strain evidence="4">KLBMP 9083</strain>
    </source>
</reference>
<dbReference type="EMBL" id="JAKGSG010000069">
    <property type="protein sequence ID" value="MCF4123707.1"/>
    <property type="molecule type" value="Genomic_DNA"/>
</dbReference>
<feature type="transmembrane region" description="Helical" evidence="2">
    <location>
        <begin position="33"/>
        <end position="57"/>
    </location>
</feature>
<evidence type="ECO:0000256" key="2">
    <source>
        <dbReference type="SAM" id="Phobius"/>
    </source>
</evidence>
<dbReference type="InterPro" id="IPR052196">
    <property type="entry name" value="Bact_Kbp"/>
</dbReference>
<dbReference type="PROSITE" id="PS51782">
    <property type="entry name" value="LYSM"/>
    <property type="match status" value="1"/>
</dbReference>
<feature type="domain" description="LysM" evidence="3">
    <location>
        <begin position="276"/>
        <end position="332"/>
    </location>
</feature>
<evidence type="ECO:0000256" key="1">
    <source>
        <dbReference type="SAM" id="MobiDB-lite"/>
    </source>
</evidence>
<dbReference type="Pfam" id="PF01476">
    <property type="entry name" value="LysM"/>
    <property type="match status" value="2"/>
</dbReference>
<keyword evidence="5" id="KW-1185">Reference proteome</keyword>
<dbReference type="PANTHER" id="PTHR34700:SF3">
    <property type="entry name" value="PHAGE-LIKE ELEMENT PBSX PROTEIN XKDQ"/>
    <property type="match status" value="1"/>
</dbReference>
<feature type="region of interest" description="Disordered" evidence="1">
    <location>
        <begin position="749"/>
        <end position="785"/>
    </location>
</feature>
<dbReference type="RefSeq" id="WP_236091453.1">
    <property type="nucleotide sequence ID" value="NZ_JAKGSG010000069.1"/>
</dbReference>
<dbReference type="InterPro" id="IPR018392">
    <property type="entry name" value="LysM"/>
</dbReference>
<proteinExistence type="predicted"/>
<feature type="region of interest" description="Disordered" evidence="1">
    <location>
        <begin position="159"/>
        <end position="193"/>
    </location>
</feature>
<organism evidence="4 5">
    <name type="scientific">Antribacter soli</name>
    <dbReference type="NCBI Taxonomy" id="2910976"/>
    <lineage>
        <taxon>Bacteria</taxon>
        <taxon>Bacillati</taxon>
        <taxon>Actinomycetota</taxon>
        <taxon>Actinomycetes</taxon>
        <taxon>Micrococcales</taxon>
        <taxon>Promicromonosporaceae</taxon>
        <taxon>Antribacter</taxon>
    </lineage>
</organism>
<dbReference type="CDD" id="cd00118">
    <property type="entry name" value="LysM"/>
    <property type="match status" value="2"/>
</dbReference>
<dbReference type="InterPro" id="IPR036779">
    <property type="entry name" value="LysM_dom_sf"/>
</dbReference>
<dbReference type="Proteomes" id="UP001165405">
    <property type="component" value="Unassembled WGS sequence"/>
</dbReference>
<feature type="compositionally biased region" description="Low complexity" evidence="1">
    <location>
        <begin position="402"/>
        <end position="414"/>
    </location>
</feature>
<comment type="caution">
    <text evidence="4">The sequence shown here is derived from an EMBL/GenBank/DDBJ whole genome shotgun (WGS) entry which is preliminary data.</text>
</comment>
<dbReference type="AlphaFoldDB" id="A0AA41UBF9"/>
<accession>A0AA41UBF9</accession>
<keyword evidence="2" id="KW-0812">Transmembrane</keyword>
<protein>
    <submittedName>
        <fullName evidence="4">LysM peptidoglycan-binding domain-containing protein</fullName>
    </submittedName>
</protein>
<dbReference type="Gene3D" id="3.10.350.10">
    <property type="entry name" value="LysM domain"/>
    <property type="match status" value="2"/>
</dbReference>
<feature type="transmembrane region" description="Helical" evidence="2">
    <location>
        <begin position="77"/>
        <end position="98"/>
    </location>
</feature>
<evidence type="ECO:0000313" key="5">
    <source>
        <dbReference type="Proteomes" id="UP001165405"/>
    </source>
</evidence>
<dbReference type="PANTHER" id="PTHR34700">
    <property type="entry name" value="POTASSIUM BINDING PROTEIN KBP"/>
    <property type="match status" value="1"/>
</dbReference>
<feature type="region of interest" description="Disordered" evidence="1">
    <location>
        <begin position="402"/>
        <end position="421"/>
    </location>
</feature>
<feature type="region of interest" description="Disordered" evidence="1">
    <location>
        <begin position="358"/>
        <end position="390"/>
    </location>
</feature>
<evidence type="ECO:0000313" key="4">
    <source>
        <dbReference type="EMBL" id="MCF4123707.1"/>
    </source>
</evidence>
<sequence length="1134" mass="120997">MTTPRTRPRAGQYPAYPAGAPVRVTIGDRLRGLAAVLAIAALLVGLPTLLLLARPAVLPDRLLNPSWVELVLLSNDVQHLVLLLVFAALWIVWGWLAWMAVGESVDFVRRLRAPHLGPLPTGMFARLLTAATMLFAALPVQASTAGPAAAVAILATPHREHETTQAPDDETPDTAAPETQARPEPQATATPAPRAPEAYANWEPYVVRQNDTLWKIAETRLGDGRRFLEIHAANRDVLGPEPDYLPAGVTLRVPTPPAPATAEQPPATLVATVSPESHTVVHGDTLTGIALDHYGNPDRYTTIADASRDTIQPDGERLTDPDHIEPGWTLRLPDLDDAVVAAQAPAGSPVAPAVTAEVQAPAAPPEPIGDRDPADDSADAADIPTTPPDVTRDLEAAAAPELRPAPEASDPPSDAAKDQGQAHPAWLLPGLATGGAVLAAGLHVAITRGRSRQARLRPPGRSVGPVPEELIPAVATARVAGGGRVPDVRRLDILLRELAGPHLRDYTPRPQVLAVELTEEEAVLHLAQPADLPAPWTGDGVRWTARLADAREHSRQLVPYPMLAAVGQDDRGRAWLLNLEQLRTATVTGADDAVAAFARHVVAELALNPWTVNLTTHALGVAEGAQALSQYRVQEDDDDTFTASITRYVRQAAEEEPDGEDHEEFSFVVTTSREGGIADLAAAIRKHPGRSSAAVLVVGGTPAPGDIELRIEAGHLHIDALDIDLAASQMSAAELQACANIVAFTRNPADVPNPLVERATGRLRPSPRETSSETTDGASPEPSVAVETVVESVERPADVDTPAGGGSLLPEADAAYLAHTANTRADLARLAPVATRPPKGSQGDVGQADPDPTLDQDLADWHDRTCRRPRVEVLGKVTMWGPGTGSAVANRRPAFTMLAAFLALHPEGVTLDHVSQVLNSLDGDARSRLALLRGYLGDLPDGTPRLGKGAAGRPRKSGTRPRHLYRIDGVLVDADLLRRLYERAIRRGAHGMSDLIAALELVRGAPFTIPEEKYHQWLWALHGEHLADQYTALVGDIAHLVITHALRNRDLPLARRACHTWHSADPGSEALAKDHALLEVADDHPDKAKEIADELWTRFDDEIAPTEPGARSAVIDAAHTAAKKASIAAQDHRE</sequence>
<dbReference type="SMART" id="SM00257">
    <property type="entry name" value="LysM"/>
    <property type="match status" value="2"/>
</dbReference>
<feature type="transmembrane region" description="Helical" evidence="2">
    <location>
        <begin position="426"/>
        <end position="446"/>
    </location>
</feature>
<evidence type="ECO:0000259" key="3">
    <source>
        <dbReference type="PROSITE" id="PS51782"/>
    </source>
</evidence>
<name>A0AA41UBF9_9MICO</name>
<gene>
    <name evidence="4" type="ORF">L1785_22360</name>
</gene>
<keyword evidence="2" id="KW-1133">Transmembrane helix</keyword>
<feature type="compositionally biased region" description="Low complexity" evidence="1">
    <location>
        <begin position="180"/>
        <end position="193"/>
    </location>
</feature>
<keyword evidence="2" id="KW-0472">Membrane</keyword>